<accession>A0A0S2K1L9</accession>
<gene>
    <name evidence="5" type="ORF">PP2015_1907</name>
</gene>
<organism evidence="5 6">
    <name type="scientific">Pseudoalteromonas phenolica</name>
    <dbReference type="NCBI Taxonomy" id="161398"/>
    <lineage>
        <taxon>Bacteria</taxon>
        <taxon>Pseudomonadati</taxon>
        <taxon>Pseudomonadota</taxon>
        <taxon>Gammaproteobacteria</taxon>
        <taxon>Alteromonadales</taxon>
        <taxon>Pseudoalteromonadaceae</taxon>
        <taxon>Pseudoalteromonas</taxon>
    </lineage>
</organism>
<name>A0A0S2K1L9_9GAMM</name>
<dbReference type="InterPro" id="IPR050465">
    <property type="entry name" value="UPF0194_transport"/>
</dbReference>
<keyword evidence="4" id="KW-1133">Transmembrane helix</keyword>
<feature type="coiled-coil region" evidence="3">
    <location>
        <begin position="106"/>
        <end position="149"/>
    </location>
</feature>
<feature type="transmembrane region" description="Helical" evidence="4">
    <location>
        <begin position="12"/>
        <end position="31"/>
    </location>
</feature>
<dbReference type="PANTHER" id="PTHR32347">
    <property type="entry name" value="EFFLUX SYSTEM COMPONENT YKNX-RELATED"/>
    <property type="match status" value="1"/>
</dbReference>
<dbReference type="Gene3D" id="2.40.50.100">
    <property type="match status" value="1"/>
</dbReference>
<dbReference type="AlphaFoldDB" id="A0A0S2K1L9"/>
<sequence length="418" mass="46307">MDTKRTPQPKPVIKRYWYLPVISLIVLAIYLSKQFLGDASYFVARDKLQMANVKQGDFKIEVRGSGVLKPKSLQWSAAQSRGRVQQLLAKPGDSVVQGQKIAVLENVELLSELEKIQWELKAIKAENNAAAVAQQAQQLDLENAVMEAEFNYKSSKLKLDAEQSLLDQGKGSLSALDFKRTQLAVTQQYARWQAQIKRADKMQQNYQASELARQARLEQVENNLRKAQQQVSGLTITAGISGIVQKLPIELGQQLNNGENAALVIDPGSLFAEINVQEIQVKDVVMGQPVTIDTRFNKLSGEVQRISPLSENGLVAVEVGIISELPKEARSDLNIDGYIEVTNIKNTLYVKRPAFAPKNRTVDLFKTTNDGAFAQKYEVKLGTSTAKYIQILSGLNPGDQIIISDTSAWASHSSVKIQ</sequence>
<dbReference type="PATRIC" id="fig|161398.10.peg.1935"/>
<keyword evidence="4" id="KW-0472">Membrane</keyword>
<dbReference type="Proteomes" id="UP000061457">
    <property type="component" value="Chromosome I"/>
</dbReference>
<evidence type="ECO:0000313" key="5">
    <source>
        <dbReference type="EMBL" id="ALO42407.1"/>
    </source>
</evidence>
<keyword evidence="2 3" id="KW-0175">Coiled coil</keyword>
<dbReference type="EMBL" id="CP013187">
    <property type="protein sequence ID" value="ALO42407.1"/>
    <property type="molecule type" value="Genomic_DNA"/>
</dbReference>
<keyword evidence="4" id="KW-0812">Transmembrane</keyword>
<dbReference type="Gene3D" id="2.40.420.20">
    <property type="match status" value="1"/>
</dbReference>
<feature type="coiled-coil region" evidence="3">
    <location>
        <begin position="210"/>
        <end position="237"/>
    </location>
</feature>
<evidence type="ECO:0000256" key="1">
    <source>
        <dbReference type="ARBA" id="ARBA00004196"/>
    </source>
</evidence>
<comment type="subcellular location">
    <subcellularLocation>
        <location evidence="1">Cell envelope</location>
    </subcellularLocation>
</comment>
<keyword evidence="6" id="KW-1185">Reference proteome</keyword>
<dbReference type="RefSeq" id="WP_058030069.1">
    <property type="nucleotide sequence ID" value="NZ_CP013187.1"/>
</dbReference>
<dbReference type="KEGG" id="pphe:PP2015_1907"/>
<reference evidence="5 6" key="1">
    <citation type="submission" date="2015-11" db="EMBL/GenBank/DDBJ databases">
        <authorList>
            <person name="Zhang Y."/>
            <person name="Guo Z."/>
        </authorList>
    </citation>
    <scope>NUCLEOTIDE SEQUENCE [LARGE SCALE GENOMIC DNA]</scope>
    <source>
        <strain evidence="5 6">KCTC 12086</strain>
    </source>
</reference>
<dbReference type="STRING" id="161398.PP2015_1907"/>
<dbReference type="GO" id="GO:0030313">
    <property type="term" value="C:cell envelope"/>
    <property type="evidence" value="ECO:0007669"/>
    <property type="project" value="UniProtKB-SubCell"/>
</dbReference>
<evidence type="ECO:0000256" key="4">
    <source>
        <dbReference type="SAM" id="Phobius"/>
    </source>
</evidence>
<evidence type="ECO:0000256" key="2">
    <source>
        <dbReference type="ARBA" id="ARBA00023054"/>
    </source>
</evidence>
<protein>
    <submittedName>
        <fullName evidence="5">Efflux transporter, RND family, MFP subunit</fullName>
    </submittedName>
</protein>
<evidence type="ECO:0000256" key="3">
    <source>
        <dbReference type="SAM" id="Coils"/>
    </source>
</evidence>
<evidence type="ECO:0000313" key="6">
    <source>
        <dbReference type="Proteomes" id="UP000061457"/>
    </source>
</evidence>
<proteinExistence type="predicted"/>